<dbReference type="PANTHER" id="PTHR23176:SF107">
    <property type="entry name" value="RHO GTPASE-ACTIVATING PROTEIN 12"/>
    <property type="match status" value="1"/>
</dbReference>
<feature type="region of interest" description="Disordered" evidence="2">
    <location>
        <begin position="48"/>
        <end position="94"/>
    </location>
</feature>
<feature type="domain" description="PH" evidence="3">
    <location>
        <begin position="1"/>
        <end position="45"/>
    </location>
</feature>
<gene>
    <name evidence="5" type="ORF">Celaphus_00007540</name>
</gene>
<dbReference type="GO" id="GO:0005096">
    <property type="term" value="F:GTPase activator activity"/>
    <property type="evidence" value="ECO:0007669"/>
    <property type="project" value="UniProtKB-KW"/>
</dbReference>
<dbReference type="PANTHER" id="PTHR23176">
    <property type="entry name" value="RHO/RAC/CDC GTPASE-ACTIVATING PROTEIN"/>
    <property type="match status" value="1"/>
</dbReference>
<reference evidence="5 6" key="1">
    <citation type="journal article" date="2018" name="Mol. Genet. Genomics">
        <title>The red deer Cervus elaphus genome CerEla1.0: sequencing, annotating, genes, and chromosomes.</title>
        <authorList>
            <person name="Bana N.A."/>
            <person name="Nyiri A."/>
            <person name="Nagy J."/>
            <person name="Frank K."/>
            <person name="Nagy T."/>
            <person name="Steger V."/>
            <person name="Schiller M."/>
            <person name="Lakatos P."/>
            <person name="Sugar L."/>
            <person name="Horn P."/>
            <person name="Barta E."/>
            <person name="Orosz L."/>
        </authorList>
    </citation>
    <scope>NUCLEOTIDE SEQUENCE [LARGE SCALE GENOMIC DNA]</scope>
    <source>
        <strain evidence="5">Hungarian</strain>
    </source>
</reference>
<evidence type="ECO:0000259" key="3">
    <source>
        <dbReference type="PROSITE" id="PS50003"/>
    </source>
</evidence>
<dbReference type="InterPro" id="IPR050729">
    <property type="entry name" value="Rho-GAP"/>
</dbReference>
<evidence type="ECO:0000256" key="2">
    <source>
        <dbReference type="SAM" id="MobiDB-lite"/>
    </source>
</evidence>
<name>A0A212CBN8_CEREH</name>
<dbReference type="SMART" id="SM00324">
    <property type="entry name" value="RhoGAP"/>
    <property type="match status" value="1"/>
</dbReference>
<dbReference type="PROSITE" id="PS50238">
    <property type="entry name" value="RHOGAP"/>
    <property type="match status" value="1"/>
</dbReference>
<evidence type="ECO:0000259" key="4">
    <source>
        <dbReference type="PROSITE" id="PS50238"/>
    </source>
</evidence>
<dbReference type="Pfam" id="PF00620">
    <property type="entry name" value="RhoGAP"/>
    <property type="match status" value="1"/>
</dbReference>
<dbReference type="InterPro" id="IPR000198">
    <property type="entry name" value="RhoGAP_dom"/>
</dbReference>
<dbReference type="EMBL" id="MKHE01000023">
    <property type="protein sequence ID" value="OWK03352.1"/>
    <property type="molecule type" value="Genomic_DNA"/>
</dbReference>
<dbReference type="GO" id="GO:0007165">
    <property type="term" value="P:signal transduction"/>
    <property type="evidence" value="ECO:0007669"/>
    <property type="project" value="InterPro"/>
</dbReference>
<evidence type="ECO:0000313" key="6">
    <source>
        <dbReference type="Proteomes" id="UP000242450"/>
    </source>
</evidence>
<comment type="caution">
    <text evidence="5">The sequence shown here is derived from an EMBL/GenBank/DDBJ whole genome shotgun (WGS) entry which is preliminary data.</text>
</comment>
<dbReference type="SUPFAM" id="SSF48350">
    <property type="entry name" value="GTPase activation domain, GAP"/>
    <property type="match status" value="1"/>
</dbReference>
<dbReference type="OrthoDB" id="79452at2759"/>
<dbReference type="PROSITE" id="PS50003">
    <property type="entry name" value="PH_DOMAIN"/>
    <property type="match status" value="1"/>
</dbReference>
<feature type="compositionally biased region" description="Basic and acidic residues" evidence="2">
    <location>
        <begin position="64"/>
        <end position="79"/>
    </location>
</feature>
<sequence>MASKDKSSKKNVFELKTRQGTELLIQSDNDTVINDWFKVLSSTISNQTVEPDEAIEEEIPDSPGIEKHDKEKDQKEPKKLRSTKVSSIDSSEQKKTKKNLKKFLTRRPTLQAVREKGYIKGYLLLCSQWFSHFVNCYFLKSLPDQVFGANLSNLCQRENSTVPKFVKLCIEHVEQYGLDVDGIYRVSGNLAVIQKLRFAVNHDEKLDLKDSKWEDIHVITGALKMFFRELPEPLFTFNHFNDFVNAISKVIENGEKNRMTYQSIAIVFGPTLLKPEKETGNIAVHTVYQNQIVELILLEINSIFGR</sequence>
<dbReference type="AlphaFoldDB" id="A0A212CBN8"/>
<dbReference type="GO" id="GO:0005737">
    <property type="term" value="C:cytoplasm"/>
    <property type="evidence" value="ECO:0007669"/>
    <property type="project" value="TreeGrafter"/>
</dbReference>
<feature type="compositionally biased region" description="Acidic residues" evidence="2">
    <location>
        <begin position="50"/>
        <end position="60"/>
    </location>
</feature>
<dbReference type="CDD" id="cd04403">
    <property type="entry name" value="RhoGAP_ARHGAP27_15_12_9"/>
    <property type="match status" value="1"/>
</dbReference>
<dbReference type="InterPro" id="IPR001849">
    <property type="entry name" value="PH_domain"/>
</dbReference>
<dbReference type="Gene3D" id="1.10.555.10">
    <property type="entry name" value="Rho GTPase activation protein"/>
    <property type="match status" value="2"/>
</dbReference>
<dbReference type="InterPro" id="IPR011993">
    <property type="entry name" value="PH-like_dom_sf"/>
</dbReference>
<dbReference type="Proteomes" id="UP000242450">
    <property type="component" value="Chromosome 23"/>
</dbReference>
<dbReference type="SUPFAM" id="SSF50729">
    <property type="entry name" value="PH domain-like"/>
    <property type="match status" value="1"/>
</dbReference>
<feature type="domain" description="Rho-GAP" evidence="4">
    <location>
        <begin position="149"/>
        <end position="306"/>
    </location>
</feature>
<evidence type="ECO:0000313" key="5">
    <source>
        <dbReference type="EMBL" id="OWK03352.1"/>
    </source>
</evidence>
<dbReference type="InterPro" id="IPR008936">
    <property type="entry name" value="Rho_GTPase_activation_prot"/>
</dbReference>
<proteinExistence type="predicted"/>
<accession>A0A212CBN8</accession>
<keyword evidence="6" id="KW-1185">Reference proteome</keyword>
<dbReference type="Gene3D" id="2.30.29.30">
    <property type="entry name" value="Pleckstrin-homology domain (PH domain)/Phosphotyrosine-binding domain (PTB)"/>
    <property type="match status" value="1"/>
</dbReference>
<evidence type="ECO:0000256" key="1">
    <source>
        <dbReference type="ARBA" id="ARBA00022468"/>
    </source>
</evidence>
<organism evidence="5 6">
    <name type="scientific">Cervus elaphus hippelaphus</name>
    <name type="common">European red deer</name>
    <dbReference type="NCBI Taxonomy" id="46360"/>
    <lineage>
        <taxon>Eukaryota</taxon>
        <taxon>Metazoa</taxon>
        <taxon>Chordata</taxon>
        <taxon>Craniata</taxon>
        <taxon>Vertebrata</taxon>
        <taxon>Euteleostomi</taxon>
        <taxon>Mammalia</taxon>
        <taxon>Eutheria</taxon>
        <taxon>Laurasiatheria</taxon>
        <taxon>Artiodactyla</taxon>
        <taxon>Ruminantia</taxon>
        <taxon>Pecora</taxon>
        <taxon>Cervidae</taxon>
        <taxon>Cervinae</taxon>
        <taxon>Cervus</taxon>
    </lineage>
</organism>
<keyword evidence="1" id="KW-0343">GTPase activation</keyword>
<protein>
    <submittedName>
        <fullName evidence="5">ARHGAP12</fullName>
    </submittedName>
</protein>